<feature type="region of interest" description="Disordered" evidence="5">
    <location>
        <begin position="1"/>
        <end position="24"/>
    </location>
</feature>
<dbReference type="AlphaFoldDB" id="A0A244CR48"/>
<comment type="catalytic activity">
    <reaction evidence="3">
        <text>2 GTP = 3',3'-c-di-GMP + 2 diphosphate</text>
        <dbReference type="Rhea" id="RHEA:24898"/>
        <dbReference type="ChEBI" id="CHEBI:33019"/>
        <dbReference type="ChEBI" id="CHEBI:37565"/>
        <dbReference type="ChEBI" id="CHEBI:58805"/>
        <dbReference type="EC" id="2.7.7.65"/>
    </reaction>
</comment>
<dbReference type="FunFam" id="3.30.70.270:FF:000001">
    <property type="entry name" value="Diguanylate cyclase domain protein"/>
    <property type="match status" value="1"/>
</dbReference>
<dbReference type="CDD" id="cd01949">
    <property type="entry name" value="GGDEF"/>
    <property type="match status" value="1"/>
</dbReference>
<comment type="cofactor">
    <cofactor evidence="1">
        <name>Mg(2+)</name>
        <dbReference type="ChEBI" id="CHEBI:18420"/>
    </cofactor>
</comment>
<dbReference type="GO" id="GO:1902201">
    <property type="term" value="P:negative regulation of bacterial-type flagellum-dependent cell motility"/>
    <property type="evidence" value="ECO:0007669"/>
    <property type="project" value="TreeGrafter"/>
</dbReference>
<evidence type="ECO:0000256" key="5">
    <source>
        <dbReference type="SAM" id="MobiDB-lite"/>
    </source>
</evidence>
<evidence type="ECO:0000256" key="1">
    <source>
        <dbReference type="ARBA" id="ARBA00001946"/>
    </source>
</evidence>
<dbReference type="PANTHER" id="PTHR45138:SF9">
    <property type="entry name" value="DIGUANYLATE CYCLASE DGCM-RELATED"/>
    <property type="match status" value="1"/>
</dbReference>
<dbReference type="InterPro" id="IPR001789">
    <property type="entry name" value="Sig_transdc_resp-reg_receiver"/>
</dbReference>
<reference evidence="8 9" key="1">
    <citation type="submission" date="2017-02" db="EMBL/GenBank/DDBJ databases">
        <title>Pseudoalteromonas ulvae TC14 Genome.</title>
        <authorList>
            <person name="Molmeret M."/>
        </authorList>
    </citation>
    <scope>NUCLEOTIDE SEQUENCE [LARGE SCALE GENOMIC DNA]</scope>
    <source>
        <strain evidence="8">TC14</strain>
    </source>
</reference>
<dbReference type="SMART" id="SM00448">
    <property type="entry name" value="REC"/>
    <property type="match status" value="1"/>
</dbReference>
<dbReference type="EC" id="2.7.7.65" evidence="2"/>
<dbReference type="PANTHER" id="PTHR45138">
    <property type="entry name" value="REGULATORY COMPONENTS OF SENSORY TRANSDUCTION SYSTEM"/>
    <property type="match status" value="1"/>
</dbReference>
<keyword evidence="9" id="KW-1185">Reference proteome</keyword>
<dbReference type="EMBL" id="MWPV01000002">
    <property type="protein sequence ID" value="OUL57956.1"/>
    <property type="molecule type" value="Genomic_DNA"/>
</dbReference>
<dbReference type="SUPFAM" id="SSF52172">
    <property type="entry name" value="CheY-like"/>
    <property type="match status" value="1"/>
</dbReference>
<dbReference type="InterPro" id="IPR043128">
    <property type="entry name" value="Rev_trsase/Diguanyl_cyclase"/>
</dbReference>
<dbReference type="InterPro" id="IPR029787">
    <property type="entry name" value="Nucleotide_cyclase"/>
</dbReference>
<dbReference type="Pfam" id="PF00990">
    <property type="entry name" value="GGDEF"/>
    <property type="match status" value="1"/>
</dbReference>
<dbReference type="InterPro" id="IPR000160">
    <property type="entry name" value="GGDEF_dom"/>
</dbReference>
<dbReference type="InterPro" id="IPR050469">
    <property type="entry name" value="Diguanylate_Cyclase"/>
</dbReference>
<dbReference type="PROSITE" id="PS50110">
    <property type="entry name" value="RESPONSE_REGULATORY"/>
    <property type="match status" value="1"/>
</dbReference>
<dbReference type="SUPFAM" id="SSF55073">
    <property type="entry name" value="Nucleotide cyclase"/>
    <property type="match status" value="1"/>
</dbReference>
<accession>A0A244CR48</accession>
<dbReference type="GO" id="GO:0005886">
    <property type="term" value="C:plasma membrane"/>
    <property type="evidence" value="ECO:0007669"/>
    <property type="project" value="TreeGrafter"/>
</dbReference>
<dbReference type="SMART" id="SM00267">
    <property type="entry name" value="GGDEF"/>
    <property type="match status" value="1"/>
</dbReference>
<comment type="caution">
    <text evidence="8">The sequence shown here is derived from an EMBL/GenBank/DDBJ whole genome shotgun (WGS) entry which is preliminary data.</text>
</comment>
<dbReference type="Gene3D" id="3.30.70.270">
    <property type="match status" value="1"/>
</dbReference>
<evidence type="ECO:0000256" key="4">
    <source>
        <dbReference type="PROSITE-ProRule" id="PRU00169"/>
    </source>
</evidence>
<sequence length="334" mass="37862">MGDRMKQPANQNASQPCDEPDIKIDDTKDPFAFMGNEPEKILIIDDAKDNRTMLSELLMPQRKIILAKDGAQGLSLALKHIPDLILLDVMMPGISGHQVIRSLKSDDRTMHIPVIFISAKISADDEKYGLDLGAVDYISKPFHPAIVKARVKNVLREQRNKKLLEQLALVDSLTEIYNRRFYELDVRKLWSASRREEMPLSVALIDIDFFKSYNDEYGHLSGDDALKIVAQHIKQQLKRPHDVIARYGGEEFVVLLPDTQREDAQRIMTEICLSVEQLQLAHCSSAVSHYVTVSIGGATITPKDQTSHEGFIKQVDQFLYQAKAQGRNRVCWQP</sequence>
<proteinExistence type="predicted"/>
<organism evidence="8 9">
    <name type="scientific">Pseudoalteromonas ulvae</name>
    <dbReference type="NCBI Taxonomy" id="107327"/>
    <lineage>
        <taxon>Bacteria</taxon>
        <taxon>Pseudomonadati</taxon>
        <taxon>Pseudomonadota</taxon>
        <taxon>Gammaproteobacteria</taxon>
        <taxon>Alteromonadales</taxon>
        <taxon>Pseudoalteromonadaceae</taxon>
        <taxon>Pseudoalteromonas</taxon>
    </lineage>
</organism>
<feature type="domain" description="GGDEF" evidence="7">
    <location>
        <begin position="198"/>
        <end position="334"/>
    </location>
</feature>
<name>A0A244CR48_PSEDV</name>
<dbReference type="Proteomes" id="UP000194841">
    <property type="component" value="Unassembled WGS sequence"/>
</dbReference>
<evidence type="ECO:0000256" key="3">
    <source>
        <dbReference type="ARBA" id="ARBA00034247"/>
    </source>
</evidence>
<keyword evidence="4" id="KW-0597">Phosphoprotein</keyword>
<dbReference type="Gene3D" id="3.40.50.2300">
    <property type="match status" value="1"/>
</dbReference>
<dbReference type="InterPro" id="IPR011006">
    <property type="entry name" value="CheY-like_superfamily"/>
</dbReference>
<evidence type="ECO:0000259" key="6">
    <source>
        <dbReference type="PROSITE" id="PS50110"/>
    </source>
</evidence>
<evidence type="ECO:0000313" key="9">
    <source>
        <dbReference type="Proteomes" id="UP000194841"/>
    </source>
</evidence>
<dbReference type="Pfam" id="PF00072">
    <property type="entry name" value="Response_reg"/>
    <property type="match status" value="1"/>
</dbReference>
<protein>
    <recommendedName>
        <fullName evidence="2">diguanylate cyclase</fullName>
        <ecNumber evidence="2">2.7.7.65</ecNumber>
    </recommendedName>
</protein>
<dbReference type="GO" id="GO:0000160">
    <property type="term" value="P:phosphorelay signal transduction system"/>
    <property type="evidence" value="ECO:0007669"/>
    <property type="project" value="InterPro"/>
</dbReference>
<dbReference type="NCBIfam" id="TIGR00254">
    <property type="entry name" value="GGDEF"/>
    <property type="match status" value="1"/>
</dbReference>
<gene>
    <name evidence="8" type="ORF">B1199_06220</name>
</gene>
<dbReference type="PROSITE" id="PS50887">
    <property type="entry name" value="GGDEF"/>
    <property type="match status" value="1"/>
</dbReference>
<evidence type="ECO:0000259" key="7">
    <source>
        <dbReference type="PROSITE" id="PS50887"/>
    </source>
</evidence>
<feature type="modified residue" description="4-aspartylphosphate" evidence="4">
    <location>
        <position position="88"/>
    </location>
</feature>
<dbReference type="GO" id="GO:0052621">
    <property type="term" value="F:diguanylate cyclase activity"/>
    <property type="evidence" value="ECO:0007669"/>
    <property type="project" value="UniProtKB-EC"/>
</dbReference>
<feature type="domain" description="Response regulatory" evidence="6">
    <location>
        <begin position="40"/>
        <end position="155"/>
    </location>
</feature>
<evidence type="ECO:0000313" key="8">
    <source>
        <dbReference type="EMBL" id="OUL57956.1"/>
    </source>
</evidence>
<dbReference type="GO" id="GO:0043709">
    <property type="term" value="P:cell adhesion involved in single-species biofilm formation"/>
    <property type="evidence" value="ECO:0007669"/>
    <property type="project" value="TreeGrafter"/>
</dbReference>
<evidence type="ECO:0000256" key="2">
    <source>
        <dbReference type="ARBA" id="ARBA00012528"/>
    </source>
</evidence>